<reference evidence="1 2" key="1">
    <citation type="submission" date="2019-02" db="EMBL/GenBank/DDBJ databases">
        <title>Deep-cultivation of Planctomycetes and their phenomic and genomic characterization uncovers novel biology.</title>
        <authorList>
            <person name="Wiegand S."/>
            <person name="Jogler M."/>
            <person name="Boedeker C."/>
            <person name="Pinto D."/>
            <person name="Vollmers J."/>
            <person name="Rivas-Marin E."/>
            <person name="Kohn T."/>
            <person name="Peeters S.H."/>
            <person name="Heuer A."/>
            <person name="Rast P."/>
            <person name="Oberbeckmann S."/>
            <person name="Bunk B."/>
            <person name="Jeske O."/>
            <person name="Meyerdierks A."/>
            <person name="Storesund J.E."/>
            <person name="Kallscheuer N."/>
            <person name="Luecker S."/>
            <person name="Lage O.M."/>
            <person name="Pohl T."/>
            <person name="Merkel B.J."/>
            <person name="Hornburger P."/>
            <person name="Mueller R.-W."/>
            <person name="Bruemmer F."/>
            <person name="Labrenz M."/>
            <person name="Spormann A.M."/>
            <person name="Op Den Camp H."/>
            <person name="Overmann J."/>
            <person name="Amann R."/>
            <person name="Jetten M.S.M."/>
            <person name="Mascher T."/>
            <person name="Medema M.H."/>
            <person name="Devos D.P."/>
            <person name="Kaster A.-K."/>
            <person name="Ovreas L."/>
            <person name="Rohde M."/>
            <person name="Galperin M.Y."/>
            <person name="Jogler C."/>
        </authorList>
    </citation>
    <scope>NUCLEOTIDE SEQUENCE [LARGE SCALE GENOMIC DNA]</scope>
    <source>
        <strain evidence="1 2">Pla108</strain>
    </source>
</reference>
<dbReference type="Proteomes" id="UP000317421">
    <property type="component" value="Unassembled WGS sequence"/>
</dbReference>
<comment type="caution">
    <text evidence="1">The sequence shown here is derived from an EMBL/GenBank/DDBJ whole genome shotgun (WGS) entry which is preliminary data.</text>
</comment>
<dbReference type="AlphaFoldDB" id="A0A5C6AI40"/>
<organism evidence="1 2">
    <name type="scientific">Botrimarina colliarenosi</name>
    <dbReference type="NCBI Taxonomy" id="2528001"/>
    <lineage>
        <taxon>Bacteria</taxon>
        <taxon>Pseudomonadati</taxon>
        <taxon>Planctomycetota</taxon>
        <taxon>Planctomycetia</taxon>
        <taxon>Pirellulales</taxon>
        <taxon>Lacipirellulaceae</taxon>
        <taxon>Botrimarina</taxon>
    </lineage>
</organism>
<protein>
    <submittedName>
        <fullName evidence="1">Uncharacterized protein</fullName>
    </submittedName>
</protein>
<keyword evidence="2" id="KW-1185">Reference proteome</keyword>
<dbReference type="EMBL" id="SJPR01000001">
    <property type="protein sequence ID" value="TWT99299.1"/>
    <property type="molecule type" value="Genomic_DNA"/>
</dbReference>
<evidence type="ECO:0000313" key="1">
    <source>
        <dbReference type="EMBL" id="TWT99299.1"/>
    </source>
</evidence>
<accession>A0A5C6AI40</accession>
<proteinExistence type="predicted"/>
<evidence type="ECO:0000313" key="2">
    <source>
        <dbReference type="Proteomes" id="UP000317421"/>
    </source>
</evidence>
<sequence length="43" mass="4480">MTRRILMLAVAVVALAGSVASAGHVHFGRMAFIHHSSPSQAGH</sequence>
<dbReference type="RefSeq" id="WP_261342503.1">
    <property type="nucleotide sequence ID" value="NZ_SJPR01000001.1"/>
</dbReference>
<gene>
    <name evidence="1" type="ORF">Pla108_02340</name>
</gene>
<name>A0A5C6AI40_9BACT</name>